<feature type="region of interest" description="Disordered" evidence="7">
    <location>
        <begin position="149"/>
        <end position="168"/>
    </location>
</feature>
<evidence type="ECO:0000256" key="2">
    <source>
        <dbReference type="ARBA" id="ARBA00022491"/>
    </source>
</evidence>
<evidence type="ECO:0000259" key="8">
    <source>
        <dbReference type="PROSITE" id="PS51754"/>
    </source>
</evidence>
<evidence type="ECO:0000256" key="1">
    <source>
        <dbReference type="ARBA" id="ARBA00004123"/>
    </source>
</evidence>
<dbReference type="InterPro" id="IPR025830">
    <property type="entry name" value="DNA_bnd_dom_ovate"/>
</dbReference>
<dbReference type="GO" id="GO:0005634">
    <property type="term" value="C:nucleus"/>
    <property type="evidence" value="ECO:0007669"/>
    <property type="project" value="UniProtKB-SubCell"/>
</dbReference>
<dbReference type="PROSITE" id="PS51754">
    <property type="entry name" value="OVATE"/>
    <property type="match status" value="1"/>
</dbReference>
<comment type="function">
    <text evidence="6">Transcriptional repressor that regulates multiple aspects of plant growth and development.</text>
</comment>
<feature type="region of interest" description="Disordered" evidence="7">
    <location>
        <begin position="26"/>
        <end position="67"/>
    </location>
</feature>
<evidence type="ECO:0000256" key="4">
    <source>
        <dbReference type="ARBA" id="ARBA00023163"/>
    </source>
</evidence>
<sequence>MGNHRFKLSDMMPNAWFYKLKDMSRGGRNTSLSQATKKAGHQTRSGGSSTPRQLAAPPQLPGGRLTQPCYQPGRASYYFSSRQQEKLPTSPAHPRASDTLFPVESPRKSQKKAPRKHAAKPSTKLVSSSVSSGCSCRAGIGSGWRTEAIPDFPPAPESPPYGDDHDGIPYSDKPIIAEYYDLDSAAVWSQPCSCRFTASATDIILDVGNRASPAHGNPEPEALRAVPEIDLPPILTKPAAKRDPAPPEPDADGNAAPKEKNFHKPNHCPPLKEHRSSQRRTSSGLKGVRMRTTSPRLASKKLQAHHRHRKAAGSTPRKFLSESCAVVKSSSDPQRDFRDSMVEMIVENNIRTSKDLEELLACYLSLNSNEYHDVIVKITCDGMASTVQDSKCFFCLGSRMTRNNSVRPRGVVWGKKKRKNKRN</sequence>
<dbReference type="Pfam" id="PF13724">
    <property type="entry name" value="DNA_binding_2"/>
    <property type="match status" value="1"/>
</dbReference>
<dbReference type="Pfam" id="PF04844">
    <property type="entry name" value="Ovate"/>
    <property type="match status" value="1"/>
</dbReference>
<organism evidence="9 10">
    <name type="scientific">Colocasia esculenta</name>
    <name type="common">Wild taro</name>
    <name type="synonym">Arum esculentum</name>
    <dbReference type="NCBI Taxonomy" id="4460"/>
    <lineage>
        <taxon>Eukaryota</taxon>
        <taxon>Viridiplantae</taxon>
        <taxon>Streptophyta</taxon>
        <taxon>Embryophyta</taxon>
        <taxon>Tracheophyta</taxon>
        <taxon>Spermatophyta</taxon>
        <taxon>Magnoliopsida</taxon>
        <taxon>Liliopsida</taxon>
        <taxon>Araceae</taxon>
        <taxon>Aroideae</taxon>
        <taxon>Colocasieae</taxon>
        <taxon>Colocasia</taxon>
    </lineage>
</organism>
<evidence type="ECO:0000313" key="10">
    <source>
        <dbReference type="Proteomes" id="UP000652761"/>
    </source>
</evidence>
<keyword evidence="4 6" id="KW-0804">Transcription</keyword>
<dbReference type="InterPro" id="IPR006458">
    <property type="entry name" value="Ovate_C"/>
</dbReference>
<feature type="compositionally biased region" description="Basic residues" evidence="7">
    <location>
        <begin position="298"/>
        <end position="311"/>
    </location>
</feature>
<feature type="compositionally biased region" description="Polar residues" evidence="7">
    <location>
        <begin position="27"/>
        <end position="52"/>
    </location>
</feature>
<feature type="compositionally biased region" description="Basic residues" evidence="7">
    <location>
        <begin position="108"/>
        <end position="119"/>
    </location>
</feature>
<accession>A0A843TU64</accession>
<feature type="domain" description="OVATE" evidence="8">
    <location>
        <begin position="326"/>
        <end position="385"/>
    </location>
</feature>
<reference evidence="9" key="1">
    <citation type="submission" date="2017-07" db="EMBL/GenBank/DDBJ databases">
        <title>Taro Niue Genome Assembly and Annotation.</title>
        <authorList>
            <person name="Atibalentja N."/>
            <person name="Keating K."/>
            <person name="Fields C.J."/>
        </authorList>
    </citation>
    <scope>NUCLEOTIDE SEQUENCE</scope>
    <source>
        <strain evidence="9">Niue_2</strain>
        <tissue evidence="9">Leaf</tissue>
    </source>
</reference>
<dbReference type="AlphaFoldDB" id="A0A843TU64"/>
<gene>
    <name evidence="9" type="ORF">Taro_005362</name>
</gene>
<dbReference type="OrthoDB" id="1928390at2759"/>
<dbReference type="InterPro" id="IPR038933">
    <property type="entry name" value="Ovate"/>
</dbReference>
<dbReference type="Proteomes" id="UP000652761">
    <property type="component" value="Unassembled WGS sequence"/>
</dbReference>
<dbReference type="PANTHER" id="PTHR33057">
    <property type="entry name" value="TRANSCRIPTION REPRESSOR OFP7-RELATED"/>
    <property type="match status" value="1"/>
</dbReference>
<keyword evidence="5 6" id="KW-0539">Nucleus</keyword>
<keyword evidence="10" id="KW-1185">Reference proteome</keyword>
<evidence type="ECO:0000256" key="6">
    <source>
        <dbReference type="RuleBase" id="RU367028"/>
    </source>
</evidence>
<feature type="region of interest" description="Disordered" evidence="7">
    <location>
        <begin position="80"/>
        <end position="132"/>
    </location>
</feature>
<proteinExistence type="predicted"/>
<dbReference type="GO" id="GO:0003677">
    <property type="term" value="F:DNA binding"/>
    <property type="evidence" value="ECO:0007669"/>
    <property type="project" value="InterPro"/>
</dbReference>
<evidence type="ECO:0000256" key="5">
    <source>
        <dbReference type="ARBA" id="ARBA00023242"/>
    </source>
</evidence>
<dbReference type="EMBL" id="NMUH01000150">
    <property type="protein sequence ID" value="MQL73030.1"/>
    <property type="molecule type" value="Genomic_DNA"/>
</dbReference>
<dbReference type="PANTHER" id="PTHR33057:SF82">
    <property type="entry name" value="TRANSCRIPTION REPRESSOR OFP5"/>
    <property type="match status" value="1"/>
</dbReference>
<dbReference type="NCBIfam" id="TIGR01568">
    <property type="entry name" value="A_thal_3678"/>
    <property type="match status" value="1"/>
</dbReference>
<feature type="region of interest" description="Disordered" evidence="7">
    <location>
        <begin position="236"/>
        <end position="317"/>
    </location>
</feature>
<keyword evidence="2 6" id="KW-0678">Repressor</keyword>
<dbReference type="GO" id="GO:0045892">
    <property type="term" value="P:negative regulation of DNA-templated transcription"/>
    <property type="evidence" value="ECO:0007669"/>
    <property type="project" value="UniProtKB-UniRule"/>
</dbReference>
<comment type="caution">
    <text evidence="9">The sequence shown here is derived from an EMBL/GenBank/DDBJ whole genome shotgun (WGS) entry which is preliminary data.</text>
</comment>
<comment type="subcellular location">
    <subcellularLocation>
        <location evidence="1 6">Nucleus</location>
    </subcellularLocation>
</comment>
<protein>
    <recommendedName>
        <fullName evidence="6">Transcription repressor</fullName>
    </recommendedName>
    <alternativeName>
        <fullName evidence="6">Ovate family protein</fullName>
    </alternativeName>
</protein>
<evidence type="ECO:0000313" key="9">
    <source>
        <dbReference type="EMBL" id="MQL73030.1"/>
    </source>
</evidence>
<name>A0A843TU64_COLES</name>
<evidence type="ECO:0000256" key="7">
    <source>
        <dbReference type="SAM" id="MobiDB-lite"/>
    </source>
</evidence>
<evidence type="ECO:0000256" key="3">
    <source>
        <dbReference type="ARBA" id="ARBA00023015"/>
    </source>
</evidence>
<keyword evidence="3 6" id="KW-0805">Transcription regulation</keyword>